<dbReference type="InterPro" id="IPR000961">
    <property type="entry name" value="AGC-kinase_C"/>
</dbReference>
<dbReference type="Proteomes" id="UP000193560">
    <property type="component" value="Unassembled WGS sequence"/>
</dbReference>
<evidence type="ECO:0000256" key="4">
    <source>
        <dbReference type="ARBA" id="ARBA00022741"/>
    </source>
</evidence>
<dbReference type="InterPro" id="IPR011009">
    <property type="entry name" value="Kinase-like_dom_sf"/>
</dbReference>
<dbReference type="EMBL" id="MCGE01000006">
    <property type="protein sequence ID" value="ORZ20694.1"/>
    <property type="molecule type" value="Genomic_DNA"/>
</dbReference>
<evidence type="ECO:0000256" key="9">
    <source>
        <dbReference type="PROSITE-ProRule" id="PRU10141"/>
    </source>
</evidence>
<dbReference type="PROSITE" id="PS51285">
    <property type="entry name" value="AGC_KINASE_CTER"/>
    <property type="match status" value="1"/>
</dbReference>
<dbReference type="PROSITE" id="PS50011">
    <property type="entry name" value="PROTEIN_KINASE_DOM"/>
    <property type="match status" value="1"/>
</dbReference>
<dbReference type="STRING" id="90262.A0A1X2IR14"/>
<dbReference type="PROSITE" id="PS00108">
    <property type="entry name" value="PROTEIN_KINASE_ST"/>
    <property type="match status" value="1"/>
</dbReference>
<keyword evidence="2 10" id="KW-0723">Serine/threonine-protein kinase</keyword>
<feature type="compositionally biased region" description="Polar residues" evidence="11">
    <location>
        <begin position="65"/>
        <end position="75"/>
    </location>
</feature>
<feature type="region of interest" description="Disordered" evidence="11">
    <location>
        <begin position="382"/>
        <end position="419"/>
    </location>
</feature>
<keyword evidence="15" id="KW-1185">Reference proteome</keyword>
<dbReference type="Pfam" id="PF00069">
    <property type="entry name" value="Pkinase"/>
    <property type="match status" value="1"/>
</dbReference>
<dbReference type="FunFam" id="3.30.200.20:FF:000042">
    <property type="entry name" value="Aurora kinase A"/>
    <property type="match status" value="1"/>
</dbReference>
<name>A0A1X2IR14_9FUNG</name>
<feature type="domain" description="Protein kinase" evidence="12">
    <location>
        <begin position="98"/>
        <end position="342"/>
    </location>
</feature>
<dbReference type="SMART" id="SM00220">
    <property type="entry name" value="S_TKc"/>
    <property type="match status" value="1"/>
</dbReference>
<feature type="binding site" evidence="9">
    <location>
        <position position="127"/>
    </location>
    <ligand>
        <name>ATP</name>
        <dbReference type="ChEBI" id="CHEBI:30616"/>
    </ligand>
</feature>
<evidence type="ECO:0000256" key="3">
    <source>
        <dbReference type="ARBA" id="ARBA00022679"/>
    </source>
</evidence>
<protein>
    <recommendedName>
        <fullName evidence="1">cAMP-dependent protein kinase</fullName>
        <ecNumber evidence="1">2.7.11.11</ecNumber>
    </recommendedName>
</protein>
<evidence type="ECO:0000256" key="7">
    <source>
        <dbReference type="ARBA" id="ARBA00047292"/>
    </source>
</evidence>
<dbReference type="InterPro" id="IPR000719">
    <property type="entry name" value="Prot_kinase_dom"/>
</dbReference>
<feature type="domain" description="AGC-kinase C-terminal" evidence="13">
    <location>
        <begin position="343"/>
        <end position="419"/>
    </location>
</feature>
<evidence type="ECO:0000256" key="11">
    <source>
        <dbReference type="SAM" id="MobiDB-lite"/>
    </source>
</evidence>
<dbReference type="GO" id="GO:0005634">
    <property type="term" value="C:nucleus"/>
    <property type="evidence" value="ECO:0007669"/>
    <property type="project" value="TreeGrafter"/>
</dbReference>
<keyword evidence="5 14" id="KW-0418">Kinase</keyword>
<evidence type="ECO:0000313" key="15">
    <source>
        <dbReference type="Proteomes" id="UP000193560"/>
    </source>
</evidence>
<dbReference type="InterPro" id="IPR017441">
    <property type="entry name" value="Protein_kinase_ATP_BS"/>
</dbReference>
<feature type="compositionally biased region" description="Low complexity" evidence="11">
    <location>
        <begin position="55"/>
        <end position="64"/>
    </location>
</feature>
<dbReference type="EC" id="2.7.11.11" evidence="1"/>
<accession>A0A1X2IR14</accession>
<dbReference type="PANTHER" id="PTHR24353:SF153">
    <property type="entry name" value="CAMP-DEPENDENT PROTEIN KINASE CATALYTIC SUBUNIT 1"/>
    <property type="match status" value="1"/>
</dbReference>
<feature type="compositionally biased region" description="Basic residues" evidence="11">
    <location>
        <begin position="1"/>
        <end position="11"/>
    </location>
</feature>
<feature type="compositionally biased region" description="Acidic residues" evidence="11">
    <location>
        <begin position="389"/>
        <end position="398"/>
    </location>
</feature>
<keyword evidence="4 9" id="KW-0547">Nucleotide-binding</keyword>
<feature type="region of interest" description="Disordered" evidence="11">
    <location>
        <begin position="1"/>
        <end position="87"/>
    </location>
</feature>
<feature type="compositionally biased region" description="Polar residues" evidence="11">
    <location>
        <begin position="401"/>
        <end position="411"/>
    </location>
</feature>
<evidence type="ECO:0000256" key="5">
    <source>
        <dbReference type="ARBA" id="ARBA00022777"/>
    </source>
</evidence>
<evidence type="ECO:0000256" key="10">
    <source>
        <dbReference type="RuleBase" id="RU000304"/>
    </source>
</evidence>
<reference evidence="14 15" key="1">
    <citation type="submission" date="2016-07" db="EMBL/GenBank/DDBJ databases">
        <title>Pervasive Adenine N6-methylation of Active Genes in Fungi.</title>
        <authorList>
            <consortium name="DOE Joint Genome Institute"/>
            <person name="Mondo S.J."/>
            <person name="Dannebaum R.O."/>
            <person name="Kuo R.C."/>
            <person name="Labutti K."/>
            <person name="Haridas S."/>
            <person name="Kuo A."/>
            <person name="Salamov A."/>
            <person name="Ahrendt S.R."/>
            <person name="Lipzen A."/>
            <person name="Sullivan W."/>
            <person name="Andreopoulos W.B."/>
            <person name="Clum A."/>
            <person name="Lindquist E."/>
            <person name="Daum C."/>
            <person name="Ramamoorthy G.K."/>
            <person name="Gryganskyi A."/>
            <person name="Culley D."/>
            <person name="Magnuson J.K."/>
            <person name="James T.Y."/>
            <person name="O'Malley M.A."/>
            <person name="Stajich J.E."/>
            <person name="Spatafora J.W."/>
            <person name="Visel A."/>
            <person name="Grigoriev I.V."/>
        </authorList>
    </citation>
    <scope>NUCLEOTIDE SEQUENCE [LARGE SCALE GENOMIC DNA]</scope>
    <source>
        <strain evidence="14 15">NRRL 1336</strain>
    </source>
</reference>
<dbReference type="PANTHER" id="PTHR24353">
    <property type="entry name" value="CYCLIC NUCLEOTIDE-DEPENDENT PROTEIN KINASE"/>
    <property type="match status" value="1"/>
</dbReference>
<dbReference type="GO" id="GO:0005524">
    <property type="term" value="F:ATP binding"/>
    <property type="evidence" value="ECO:0007669"/>
    <property type="project" value="UniProtKB-UniRule"/>
</dbReference>
<dbReference type="AlphaFoldDB" id="A0A1X2IR14"/>
<comment type="catalytic activity">
    <reaction evidence="8">
        <text>L-seryl-[protein] + ATP = O-phospho-L-seryl-[protein] + ADP + H(+)</text>
        <dbReference type="Rhea" id="RHEA:17989"/>
        <dbReference type="Rhea" id="RHEA-COMP:9863"/>
        <dbReference type="Rhea" id="RHEA-COMP:11604"/>
        <dbReference type="ChEBI" id="CHEBI:15378"/>
        <dbReference type="ChEBI" id="CHEBI:29999"/>
        <dbReference type="ChEBI" id="CHEBI:30616"/>
        <dbReference type="ChEBI" id="CHEBI:83421"/>
        <dbReference type="ChEBI" id="CHEBI:456216"/>
        <dbReference type="EC" id="2.7.11.11"/>
    </reaction>
</comment>
<gene>
    <name evidence="14" type="ORF">BCR42DRAFT_476292</name>
</gene>
<evidence type="ECO:0000313" key="14">
    <source>
        <dbReference type="EMBL" id="ORZ20694.1"/>
    </source>
</evidence>
<dbReference type="FunFam" id="1.10.510.10:FF:000210">
    <property type="entry name" value="Non-specific serine/threonine protein kinase"/>
    <property type="match status" value="1"/>
</dbReference>
<comment type="similarity">
    <text evidence="10">Belongs to the protein kinase superfamily.</text>
</comment>
<evidence type="ECO:0000256" key="2">
    <source>
        <dbReference type="ARBA" id="ARBA00022527"/>
    </source>
</evidence>
<dbReference type="SUPFAM" id="SSF56112">
    <property type="entry name" value="Protein kinase-like (PK-like)"/>
    <property type="match status" value="1"/>
</dbReference>
<dbReference type="GO" id="GO:0005952">
    <property type="term" value="C:cAMP-dependent protein kinase complex"/>
    <property type="evidence" value="ECO:0007669"/>
    <property type="project" value="TreeGrafter"/>
</dbReference>
<keyword evidence="3" id="KW-0808">Transferase</keyword>
<dbReference type="Gene3D" id="3.30.200.20">
    <property type="entry name" value="Phosphorylase Kinase, domain 1"/>
    <property type="match status" value="1"/>
</dbReference>
<dbReference type="GO" id="GO:0005829">
    <property type="term" value="C:cytosol"/>
    <property type="evidence" value="ECO:0007669"/>
    <property type="project" value="TreeGrafter"/>
</dbReference>
<dbReference type="PROSITE" id="PS00107">
    <property type="entry name" value="PROTEIN_KINASE_ATP"/>
    <property type="match status" value="1"/>
</dbReference>
<proteinExistence type="inferred from homology"/>
<evidence type="ECO:0000256" key="6">
    <source>
        <dbReference type="ARBA" id="ARBA00022840"/>
    </source>
</evidence>
<evidence type="ECO:0000256" key="8">
    <source>
        <dbReference type="ARBA" id="ARBA00047454"/>
    </source>
</evidence>
<comment type="caution">
    <text evidence="14">The sequence shown here is derived from an EMBL/GenBank/DDBJ whole genome shotgun (WGS) entry which is preliminary data.</text>
</comment>
<comment type="catalytic activity">
    <reaction evidence="7">
        <text>L-threonyl-[protein] + ATP = O-phospho-L-threonyl-[protein] + ADP + H(+)</text>
        <dbReference type="Rhea" id="RHEA:46608"/>
        <dbReference type="Rhea" id="RHEA-COMP:11060"/>
        <dbReference type="Rhea" id="RHEA-COMP:11605"/>
        <dbReference type="ChEBI" id="CHEBI:15378"/>
        <dbReference type="ChEBI" id="CHEBI:30013"/>
        <dbReference type="ChEBI" id="CHEBI:30616"/>
        <dbReference type="ChEBI" id="CHEBI:61977"/>
        <dbReference type="ChEBI" id="CHEBI:456216"/>
        <dbReference type="EC" id="2.7.11.11"/>
    </reaction>
</comment>
<feature type="compositionally biased region" description="Acidic residues" evidence="11">
    <location>
        <begin position="24"/>
        <end position="38"/>
    </location>
</feature>
<dbReference type="OrthoDB" id="63267at2759"/>
<sequence length="419" mass="47581">MNRDLRKKLQHMKMTPTLQQEAGPSEDDDDDDAYDDSDGGGCSEYTTDEDTEPISGSSSSNHNNITPQRRLTSAKTMARRANSMRKPLGRHKLSLNNFILEKTVGTGSFGRVHLAQGRTTGRFYAIKALRKQELVDRRQVEHANNERVILRSVDHPFVVKLWDTFQDDTHVFFVMDYAPGGELFRILRKNKSFSESTARFYAAEVLLAIEYLHHLDIAYRDIKPENILLDAQGHIKLADFGFSKKVTDLTWTVCGTPDYLAPEIIRSQGYTKAVDWWSFGILIYEMVMGEAPFQAENPVDKYQMILDCNVTYLPNRMSDDLPTERFGNLKDGADDIKRHPWFKKMDFVKLSKCQVKPPYIPQVKHAGDTSCFQAYSEPSTPYGSIMGDNTDDDDDIANDLEANTLTKNQDSVGDPFSGF</sequence>
<dbReference type="InterPro" id="IPR008271">
    <property type="entry name" value="Ser/Thr_kinase_AS"/>
</dbReference>
<dbReference type="Gene3D" id="1.10.510.10">
    <property type="entry name" value="Transferase(Phosphotransferase) domain 1"/>
    <property type="match status" value="1"/>
</dbReference>
<evidence type="ECO:0000256" key="1">
    <source>
        <dbReference type="ARBA" id="ARBA00012444"/>
    </source>
</evidence>
<evidence type="ECO:0000259" key="12">
    <source>
        <dbReference type="PROSITE" id="PS50011"/>
    </source>
</evidence>
<keyword evidence="6 9" id="KW-0067">ATP-binding</keyword>
<evidence type="ECO:0000259" key="13">
    <source>
        <dbReference type="PROSITE" id="PS51285"/>
    </source>
</evidence>
<dbReference type="GO" id="GO:0004691">
    <property type="term" value="F:cAMP-dependent protein kinase activity"/>
    <property type="evidence" value="ECO:0007669"/>
    <property type="project" value="UniProtKB-EC"/>
</dbReference>
<organism evidence="14 15">
    <name type="scientific">Absidia repens</name>
    <dbReference type="NCBI Taxonomy" id="90262"/>
    <lineage>
        <taxon>Eukaryota</taxon>
        <taxon>Fungi</taxon>
        <taxon>Fungi incertae sedis</taxon>
        <taxon>Mucoromycota</taxon>
        <taxon>Mucoromycotina</taxon>
        <taxon>Mucoromycetes</taxon>
        <taxon>Mucorales</taxon>
        <taxon>Cunninghamellaceae</taxon>
        <taxon>Absidia</taxon>
    </lineage>
</organism>